<protein>
    <submittedName>
        <fullName evidence="2">Uncharacterized protein</fullName>
    </submittedName>
</protein>
<dbReference type="Proteomes" id="UP000075538">
    <property type="component" value="Unassembled WGS sequence"/>
</dbReference>
<gene>
    <name evidence="2" type="ORF">AD953_06245</name>
</gene>
<dbReference type="EMBL" id="LHZZ01000496">
    <property type="protein sequence ID" value="KXV75776.1"/>
    <property type="molecule type" value="Genomic_DNA"/>
</dbReference>
<name>A0A149V6P2_9PROT</name>
<feature type="compositionally biased region" description="Basic and acidic residues" evidence="1">
    <location>
        <begin position="150"/>
        <end position="169"/>
    </location>
</feature>
<evidence type="ECO:0000313" key="3">
    <source>
        <dbReference type="Proteomes" id="UP000075538"/>
    </source>
</evidence>
<evidence type="ECO:0000313" key="2">
    <source>
        <dbReference type="EMBL" id="KXV75776.1"/>
    </source>
</evidence>
<feature type="region of interest" description="Disordered" evidence="1">
    <location>
        <begin position="113"/>
        <end position="169"/>
    </location>
</feature>
<dbReference type="AlphaFoldDB" id="A0A149V6P2"/>
<reference evidence="2 3" key="1">
    <citation type="submission" date="2015-06" db="EMBL/GenBank/DDBJ databases">
        <title>Improved classification and identification of acetic acid bacteria using matrix-assisted laser desorption/ionization time-of-flight mass spectrometry; Gluconobacter nephelii and Gluconobacter uchimurae are later heterotypic synonyms of Gluconobacter japonicus and Gluconobacter oxydans, respectively.</title>
        <authorList>
            <person name="Li L."/>
            <person name="Cleenwerck I."/>
            <person name="De Vuyst L."/>
            <person name="Vandamme P."/>
        </authorList>
    </citation>
    <scope>NUCLEOTIDE SEQUENCE [LARGE SCALE GENOMIC DNA]</scope>
    <source>
        <strain evidence="2 3">LMG 1604</strain>
    </source>
</reference>
<evidence type="ECO:0000256" key="1">
    <source>
        <dbReference type="SAM" id="MobiDB-lite"/>
    </source>
</evidence>
<organism evidence="2 3">
    <name type="scientific">Acetobacter malorum</name>
    <dbReference type="NCBI Taxonomy" id="178901"/>
    <lineage>
        <taxon>Bacteria</taxon>
        <taxon>Pseudomonadati</taxon>
        <taxon>Pseudomonadota</taxon>
        <taxon>Alphaproteobacteria</taxon>
        <taxon>Acetobacterales</taxon>
        <taxon>Acetobacteraceae</taxon>
        <taxon>Acetobacter</taxon>
    </lineage>
</organism>
<comment type="caution">
    <text evidence="2">The sequence shown here is derived from an EMBL/GenBank/DDBJ whole genome shotgun (WGS) entry which is preliminary data.</text>
</comment>
<proteinExistence type="predicted"/>
<sequence>MKRPSSQTKNHHLYGKASYTRGLYETILTTKVSPMIRRLRAGLTVLSLGMAGCAAHKEKTAETACQNTAPTHHSAFHGRVEIGNAARTMLPAALGAIPGAGAMAGGLAGMGMQQAMNGFGPHPHQPPADKPDPNQEEQPEAIRPSFPCQPEKDTVPDLKADDIKMEEAR</sequence>
<dbReference type="PATRIC" id="fig|178901.15.peg.3079"/>
<accession>A0A149V6P2</accession>